<proteinExistence type="predicted"/>
<evidence type="ECO:0000313" key="2">
    <source>
        <dbReference type="EMBL" id="KAG2102823.1"/>
    </source>
</evidence>
<keyword evidence="3" id="KW-1185">Reference proteome</keyword>
<accession>A0A9P7JRN7</accession>
<evidence type="ECO:0000313" key="3">
    <source>
        <dbReference type="Proteomes" id="UP000823399"/>
    </source>
</evidence>
<keyword evidence="1" id="KW-0472">Membrane</keyword>
<dbReference type="GeneID" id="64704081"/>
<organism evidence="2 3">
    <name type="scientific">Suillus discolor</name>
    <dbReference type="NCBI Taxonomy" id="1912936"/>
    <lineage>
        <taxon>Eukaryota</taxon>
        <taxon>Fungi</taxon>
        <taxon>Dikarya</taxon>
        <taxon>Basidiomycota</taxon>
        <taxon>Agaricomycotina</taxon>
        <taxon>Agaricomycetes</taxon>
        <taxon>Agaricomycetidae</taxon>
        <taxon>Boletales</taxon>
        <taxon>Suillineae</taxon>
        <taxon>Suillaceae</taxon>
        <taxon>Suillus</taxon>
    </lineage>
</organism>
<gene>
    <name evidence="2" type="ORF">F5147DRAFT_776178</name>
</gene>
<dbReference type="EMBL" id="JABBWM010000046">
    <property type="protein sequence ID" value="KAG2102823.1"/>
    <property type="molecule type" value="Genomic_DNA"/>
</dbReference>
<reference evidence="2" key="1">
    <citation type="journal article" date="2020" name="New Phytol.">
        <title>Comparative genomics reveals dynamic genome evolution in host specialist ectomycorrhizal fungi.</title>
        <authorList>
            <person name="Lofgren L.A."/>
            <person name="Nguyen N.H."/>
            <person name="Vilgalys R."/>
            <person name="Ruytinx J."/>
            <person name="Liao H.L."/>
            <person name="Branco S."/>
            <person name="Kuo A."/>
            <person name="LaButti K."/>
            <person name="Lipzen A."/>
            <person name="Andreopoulos W."/>
            <person name="Pangilinan J."/>
            <person name="Riley R."/>
            <person name="Hundley H."/>
            <person name="Na H."/>
            <person name="Barry K."/>
            <person name="Grigoriev I.V."/>
            <person name="Stajich J.E."/>
            <person name="Kennedy P.G."/>
        </authorList>
    </citation>
    <scope>NUCLEOTIDE SEQUENCE</scope>
    <source>
        <strain evidence="2">FC423</strain>
    </source>
</reference>
<feature type="transmembrane region" description="Helical" evidence="1">
    <location>
        <begin position="278"/>
        <end position="301"/>
    </location>
</feature>
<dbReference type="AlphaFoldDB" id="A0A9P7JRN7"/>
<protein>
    <submittedName>
        <fullName evidence="2">Uncharacterized protein</fullName>
    </submittedName>
</protein>
<keyword evidence="1" id="KW-1133">Transmembrane helix</keyword>
<sequence length="335" mass="38544">MYGDWEGIVHPSGVMYYFSDKTKTYTGTDIKRYPHDRLRSLDNWIDAACRRLQEDTWLLVVEPVSKQDGDYYEYYCADTKQHVIAWFNAFDASLLFQECTFAREWNHKRLELEAQFWKHVDFFPHHYEMRPSDAKELQAHLEWFLAEGLTLEQSTAASLFRNNEQTEKIISHIVRFEGIKQKRTLPLLLATAAMFGMPALVLDHIENIHVDGIINLLDIRQFIDHFNNDNVKYSTLVCAFSHIEIGKMSKFMSSIIEVGVIMAVDASILAIPDIGSQAIARTLCSLSLIFSVHCIFAGIVARHFSEKMKSLDFASQHLNDNRTRVAVIYSAPALL</sequence>
<dbReference type="Proteomes" id="UP000823399">
    <property type="component" value="Unassembled WGS sequence"/>
</dbReference>
<dbReference type="OrthoDB" id="2652133at2759"/>
<comment type="caution">
    <text evidence="2">The sequence shown here is derived from an EMBL/GenBank/DDBJ whole genome shotgun (WGS) entry which is preliminary data.</text>
</comment>
<dbReference type="RefSeq" id="XP_041290290.1">
    <property type="nucleotide sequence ID" value="XM_041441822.1"/>
</dbReference>
<keyword evidence="1" id="KW-0812">Transmembrane</keyword>
<evidence type="ECO:0000256" key="1">
    <source>
        <dbReference type="SAM" id="Phobius"/>
    </source>
</evidence>
<name>A0A9P7JRN7_9AGAM</name>